<dbReference type="Proteomes" id="UP001385951">
    <property type="component" value="Unassembled WGS sequence"/>
</dbReference>
<evidence type="ECO:0000313" key="2">
    <source>
        <dbReference type="Proteomes" id="UP001385951"/>
    </source>
</evidence>
<keyword evidence="2" id="KW-1185">Reference proteome</keyword>
<name>A0AAW0G2S8_9APHY</name>
<dbReference type="EMBL" id="JASBNA010000018">
    <property type="protein sequence ID" value="KAK7685979.1"/>
    <property type="molecule type" value="Genomic_DNA"/>
</dbReference>
<comment type="caution">
    <text evidence="1">The sequence shown here is derived from an EMBL/GenBank/DDBJ whole genome shotgun (WGS) entry which is preliminary data.</text>
</comment>
<reference evidence="1 2" key="1">
    <citation type="submission" date="2022-09" db="EMBL/GenBank/DDBJ databases">
        <authorList>
            <person name="Palmer J.M."/>
        </authorList>
    </citation>
    <scope>NUCLEOTIDE SEQUENCE [LARGE SCALE GENOMIC DNA]</scope>
    <source>
        <strain evidence="1 2">DSM 7382</strain>
    </source>
</reference>
<accession>A0AAW0G2S8</accession>
<dbReference type="AlphaFoldDB" id="A0AAW0G2S8"/>
<proteinExistence type="predicted"/>
<organism evidence="1 2">
    <name type="scientific">Cerrena zonata</name>
    <dbReference type="NCBI Taxonomy" id="2478898"/>
    <lineage>
        <taxon>Eukaryota</taxon>
        <taxon>Fungi</taxon>
        <taxon>Dikarya</taxon>
        <taxon>Basidiomycota</taxon>
        <taxon>Agaricomycotina</taxon>
        <taxon>Agaricomycetes</taxon>
        <taxon>Polyporales</taxon>
        <taxon>Cerrenaceae</taxon>
        <taxon>Cerrena</taxon>
    </lineage>
</organism>
<protein>
    <submittedName>
        <fullName evidence="1">Uncharacterized protein</fullName>
    </submittedName>
</protein>
<gene>
    <name evidence="1" type="ORF">QCA50_010789</name>
</gene>
<sequence>MTLPGQNNDLISYQLANDSTILTAYGIDTHRRSNDPSMGSEWDAIYGLVGSGALVPDNNSWNFLRRVMTHAEMRIW</sequence>
<evidence type="ECO:0000313" key="1">
    <source>
        <dbReference type="EMBL" id="KAK7685979.1"/>
    </source>
</evidence>